<sequence length="61" mass="6566">MGGTHPGDDQQEAENFCPATDIAMGAAGREPRGVEITMRVSASTRPIHSRAGDAWQIRLMN</sequence>
<proteinExistence type="predicted"/>
<evidence type="ECO:0000313" key="1">
    <source>
        <dbReference type="EMBL" id="ASB41446.1"/>
    </source>
</evidence>
<dbReference type="Proteomes" id="UP000196710">
    <property type="component" value="Chromosome"/>
</dbReference>
<reference evidence="2" key="1">
    <citation type="submission" date="2017-05" db="EMBL/GenBank/DDBJ databases">
        <title>Improved OligoMM genomes.</title>
        <authorList>
            <person name="Garzetti D."/>
        </authorList>
    </citation>
    <scope>NUCLEOTIDE SEQUENCE [LARGE SCALE GENOMIC DNA]</scope>
    <source>
        <strain evidence="2">KB18</strain>
    </source>
</reference>
<name>A0ABN5A8S3_9FIRM</name>
<protein>
    <submittedName>
        <fullName evidence="1">Uncharacterized protein</fullName>
    </submittedName>
</protein>
<organism evidence="1 2">
    <name type="scientific">Acutalibacter muris</name>
    <dbReference type="NCBI Taxonomy" id="1796620"/>
    <lineage>
        <taxon>Bacteria</taxon>
        <taxon>Bacillati</taxon>
        <taxon>Bacillota</taxon>
        <taxon>Clostridia</taxon>
        <taxon>Eubacteriales</taxon>
        <taxon>Acutalibacteraceae</taxon>
        <taxon>Acutalibacter</taxon>
    </lineage>
</organism>
<evidence type="ECO:0000313" key="2">
    <source>
        <dbReference type="Proteomes" id="UP000196710"/>
    </source>
</evidence>
<keyword evidence="2" id="KW-1185">Reference proteome</keyword>
<accession>A0ABN5A8S3</accession>
<gene>
    <name evidence="1" type="ORF">ADH66_12770</name>
</gene>
<dbReference type="EMBL" id="CP021422">
    <property type="protein sequence ID" value="ASB41446.1"/>
    <property type="molecule type" value="Genomic_DNA"/>
</dbReference>